<dbReference type="InterPro" id="IPR027417">
    <property type="entry name" value="P-loop_NTPase"/>
</dbReference>
<dbReference type="InterPro" id="IPR027543">
    <property type="entry name" value="Lon_bac"/>
</dbReference>
<feature type="domain" description="Lon N-terminal" evidence="18">
    <location>
        <begin position="25"/>
        <end position="219"/>
    </location>
</feature>
<evidence type="ECO:0000256" key="4">
    <source>
        <dbReference type="ARBA" id="ARBA00022741"/>
    </source>
</evidence>
<evidence type="ECO:0000256" key="6">
    <source>
        <dbReference type="ARBA" id="ARBA00022825"/>
    </source>
</evidence>
<dbReference type="InterPro" id="IPR004815">
    <property type="entry name" value="Lon_bac/euk-typ"/>
</dbReference>
<dbReference type="NCBIfam" id="TIGR00763">
    <property type="entry name" value="lon"/>
    <property type="match status" value="1"/>
</dbReference>
<dbReference type="SMART" id="SM00464">
    <property type="entry name" value="LON"/>
    <property type="match status" value="1"/>
</dbReference>
<dbReference type="GO" id="GO:0006515">
    <property type="term" value="P:protein quality control for misfolded or incompletely synthesized proteins"/>
    <property type="evidence" value="ECO:0007669"/>
    <property type="project" value="UniProtKB-UniRule"/>
</dbReference>
<comment type="induction">
    <text evidence="10">By heat shock.</text>
</comment>
<dbReference type="PROSITE" id="PS01046">
    <property type="entry name" value="LON_SER"/>
    <property type="match status" value="1"/>
</dbReference>
<dbReference type="SUPFAM" id="SSF54211">
    <property type="entry name" value="Ribosomal protein S5 domain 2-like"/>
    <property type="match status" value="1"/>
</dbReference>
<dbReference type="SUPFAM" id="SSF52540">
    <property type="entry name" value="P-loop containing nucleoside triphosphate hydrolases"/>
    <property type="match status" value="1"/>
</dbReference>
<evidence type="ECO:0000259" key="18">
    <source>
        <dbReference type="PROSITE" id="PS51787"/>
    </source>
</evidence>
<dbReference type="InterPro" id="IPR046336">
    <property type="entry name" value="Lon_prtase_N_sf"/>
</dbReference>
<dbReference type="GO" id="GO:0004252">
    <property type="term" value="F:serine-type endopeptidase activity"/>
    <property type="evidence" value="ECO:0007669"/>
    <property type="project" value="UniProtKB-UniRule"/>
</dbReference>
<dbReference type="GO" id="GO:0016887">
    <property type="term" value="F:ATP hydrolysis activity"/>
    <property type="evidence" value="ECO:0007669"/>
    <property type="project" value="UniProtKB-UniRule"/>
</dbReference>
<dbReference type="Gene3D" id="3.40.50.300">
    <property type="entry name" value="P-loop containing nucleotide triphosphate hydrolases"/>
    <property type="match status" value="1"/>
</dbReference>
<keyword evidence="20" id="KW-1185">Reference proteome</keyword>
<dbReference type="SUPFAM" id="SSF88697">
    <property type="entry name" value="PUA domain-like"/>
    <property type="match status" value="1"/>
</dbReference>
<evidence type="ECO:0000256" key="15">
    <source>
        <dbReference type="RuleBase" id="RU000591"/>
    </source>
</evidence>
<comment type="catalytic activity">
    <reaction evidence="9 10 11 14">
        <text>Hydrolysis of proteins in presence of ATP.</text>
        <dbReference type="EC" id="3.4.21.53"/>
    </reaction>
</comment>
<dbReference type="GO" id="GO:0005737">
    <property type="term" value="C:cytoplasm"/>
    <property type="evidence" value="ECO:0007669"/>
    <property type="project" value="UniProtKB-SubCell"/>
</dbReference>
<evidence type="ECO:0000256" key="12">
    <source>
        <dbReference type="PIRSR" id="PIRSR001174-1"/>
    </source>
</evidence>
<feature type="active site" evidence="10 12">
    <location>
        <position position="734"/>
    </location>
</feature>
<evidence type="ECO:0000256" key="10">
    <source>
        <dbReference type="HAMAP-Rule" id="MF_01973"/>
    </source>
</evidence>
<dbReference type="InterPro" id="IPR015947">
    <property type="entry name" value="PUA-like_sf"/>
</dbReference>
<comment type="subcellular location">
    <subcellularLocation>
        <location evidence="1 10 11">Cytoplasm</location>
    </subcellularLocation>
</comment>
<accession>A0A4R9JYN1</accession>
<dbReference type="EMBL" id="RQGF01000043">
    <property type="protein sequence ID" value="TGL57642.1"/>
    <property type="molecule type" value="Genomic_DNA"/>
</dbReference>
<dbReference type="GO" id="GO:0005524">
    <property type="term" value="F:ATP binding"/>
    <property type="evidence" value="ECO:0007669"/>
    <property type="project" value="UniProtKB-UniRule"/>
</dbReference>
<dbReference type="InterPro" id="IPR003593">
    <property type="entry name" value="AAA+_ATPase"/>
</dbReference>
<keyword evidence="3 10" id="KW-0645">Protease</keyword>
<evidence type="ECO:0000256" key="16">
    <source>
        <dbReference type="SAM" id="MobiDB-lite"/>
    </source>
</evidence>
<dbReference type="OrthoDB" id="9803599at2"/>
<evidence type="ECO:0000259" key="17">
    <source>
        <dbReference type="PROSITE" id="PS51786"/>
    </source>
</evidence>
<evidence type="ECO:0000313" key="20">
    <source>
        <dbReference type="Proteomes" id="UP000297762"/>
    </source>
</evidence>
<dbReference type="Gene3D" id="3.30.230.10">
    <property type="match status" value="1"/>
</dbReference>
<evidence type="ECO:0000256" key="7">
    <source>
        <dbReference type="ARBA" id="ARBA00022840"/>
    </source>
</evidence>
<dbReference type="Gene3D" id="2.30.130.40">
    <property type="entry name" value="LON domain-like"/>
    <property type="match status" value="1"/>
</dbReference>
<dbReference type="PANTHER" id="PTHR43718">
    <property type="entry name" value="LON PROTEASE"/>
    <property type="match status" value="1"/>
</dbReference>
<feature type="domain" description="Lon proteolytic" evidence="17">
    <location>
        <begin position="608"/>
        <end position="785"/>
    </location>
</feature>
<dbReference type="PRINTS" id="PR00830">
    <property type="entry name" value="ENDOLAPTASE"/>
</dbReference>
<dbReference type="Gene3D" id="1.20.5.5270">
    <property type="match status" value="1"/>
</dbReference>
<dbReference type="PANTHER" id="PTHR43718:SF2">
    <property type="entry name" value="LON PROTEASE HOMOLOG, MITOCHONDRIAL"/>
    <property type="match status" value="1"/>
</dbReference>
<feature type="binding site" evidence="10 13">
    <location>
        <begin position="372"/>
        <end position="379"/>
    </location>
    <ligand>
        <name>ATP</name>
        <dbReference type="ChEBI" id="CHEBI:30616"/>
    </ligand>
</feature>
<dbReference type="InterPro" id="IPR008268">
    <property type="entry name" value="Peptidase_S16_AS"/>
</dbReference>
<keyword evidence="2 10" id="KW-0963">Cytoplasm</keyword>
<sequence length="822" mass="92308">MDLFDNLGEIDGSIIPVDSILPPELFLVPIKTRPVFPGIITPLIVPGGKFSKAVEEALKGNSFIGLVLLKDEENEKKTEENIYDYGVVAKILKKVNLPDGAVNILINTVRRFKVESFSSVEPLLISKVTYPEEETGASKNTIKAMMRTLLIMTRELAQNNPLFTEEMKLTMLNVNEPGKMADFVCSILNIEKEDYQSVIESVNLKDRIEKVLLYLKKEIDLVSLQREIQENIQDKIDKQQRQFFLREQLKAIQAELGQKEGKYEKKYEKFLERLKSIPADPEVIEEVEREMDKFFYTDQNTADYNVIRNYLDIMESLPWESAPSREIDLDKARKTLDRDHYKLDDVKERILEFLAVKKLKPTEKGSILLLVGPPGVGKTSIAKSIAEAMGRKFFRFSVGGMRDEAEIKGHRRTYIGAMPGKIITALRITKEKDAVILLDEIDKLGLGMQGDPAAALLEVLDPEQNKTFRDHYLDLPFDLSSVFFIATANTLDSISRILLDRMEVINLSGYITDEKLQIFTKHLWKKVLQKNGIEPYGIQIDKKAIVSLIDHYSRESGVRGLEKQSDKLARKLALQIVKGESYPKDLQPKDIEKLLGVPKYTDDRMTKPTVPGTALGLAWTSVGGATLLIEAVFVKGKGGILLTGMIGKSMEESSSIALSYIKNFLGKEDLFTEKTIHLHVPDGATPKDGPSAGITMATTILSLVLGKRIKLGFGMTGELTLTGEVLAIGGLREKIVAAKRVGVHKIIFPADNRPQLDEIPDYVKKGMEFFPVSKFEEVAKILFEEKVLESVRPKSQVPEKIVKGKKTKSIPKKKSKGKKLNK</sequence>
<feature type="region of interest" description="Disordered" evidence="16">
    <location>
        <begin position="792"/>
        <end position="822"/>
    </location>
</feature>
<gene>
    <name evidence="10 19" type="primary">lon</name>
    <name evidence="19" type="ORF">EHQ64_19815</name>
</gene>
<dbReference type="Proteomes" id="UP000297762">
    <property type="component" value="Unassembled WGS sequence"/>
</dbReference>
<dbReference type="InterPro" id="IPR003111">
    <property type="entry name" value="Lon_prtase_N"/>
</dbReference>
<evidence type="ECO:0000256" key="5">
    <source>
        <dbReference type="ARBA" id="ARBA00022801"/>
    </source>
</evidence>
<dbReference type="Pfam" id="PF05362">
    <property type="entry name" value="Lon_C"/>
    <property type="match status" value="1"/>
</dbReference>
<dbReference type="InterPro" id="IPR054594">
    <property type="entry name" value="Lon_lid"/>
</dbReference>
<dbReference type="Pfam" id="PF02190">
    <property type="entry name" value="LON_substr_bdg"/>
    <property type="match status" value="1"/>
</dbReference>
<dbReference type="Pfam" id="PF22667">
    <property type="entry name" value="Lon_lid"/>
    <property type="match status" value="1"/>
</dbReference>
<dbReference type="FunFam" id="3.40.50.300:FF:000021">
    <property type="entry name" value="Lon protease homolog"/>
    <property type="match status" value="1"/>
</dbReference>
<dbReference type="PROSITE" id="PS51787">
    <property type="entry name" value="LON_N"/>
    <property type="match status" value="1"/>
</dbReference>
<keyword evidence="6 10" id="KW-0720">Serine protease</keyword>
<name>A0A4R9JYN1_9LEPT</name>
<evidence type="ECO:0000256" key="1">
    <source>
        <dbReference type="ARBA" id="ARBA00004496"/>
    </source>
</evidence>
<dbReference type="InterPro" id="IPR027065">
    <property type="entry name" value="Lon_Prtase"/>
</dbReference>
<organism evidence="19 20">
    <name type="scientific">Leptospira sarikeiensis</name>
    <dbReference type="NCBI Taxonomy" id="2484943"/>
    <lineage>
        <taxon>Bacteria</taxon>
        <taxon>Pseudomonadati</taxon>
        <taxon>Spirochaetota</taxon>
        <taxon>Spirochaetia</taxon>
        <taxon>Leptospirales</taxon>
        <taxon>Leptospiraceae</taxon>
        <taxon>Leptospira</taxon>
    </lineage>
</organism>
<comment type="function">
    <text evidence="10">ATP-dependent serine protease that mediates the selective degradation of mutant and abnormal proteins as well as certain short-lived regulatory proteins. Required for cellular homeostasis and for survival from DNA damage and developmental changes induced by stress. Degrades polypeptides processively to yield small peptide fragments that are 5 to 10 amino acids long. Binds to DNA in a double-stranded, site-specific manner.</text>
</comment>
<evidence type="ECO:0000256" key="11">
    <source>
        <dbReference type="PIRNR" id="PIRNR001174"/>
    </source>
</evidence>
<dbReference type="PROSITE" id="PS51786">
    <property type="entry name" value="LON_PROTEOLYTIC"/>
    <property type="match status" value="1"/>
</dbReference>
<reference evidence="19" key="1">
    <citation type="journal article" date="2019" name="PLoS Negl. Trop. Dis.">
        <title>Revisiting the worldwide diversity of Leptospira species in the environment.</title>
        <authorList>
            <person name="Vincent A.T."/>
            <person name="Schiettekatte O."/>
            <person name="Bourhy P."/>
            <person name="Veyrier F.J."/>
            <person name="Picardeau M."/>
        </authorList>
    </citation>
    <scope>NUCLEOTIDE SEQUENCE [LARGE SCALE GENOMIC DNA]</scope>
    <source>
        <strain evidence="19">201702455</strain>
    </source>
</reference>
<evidence type="ECO:0000256" key="2">
    <source>
        <dbReference type="ARBA" id="ARBA00022490"/>
    </source>
</evidence>
<evidence type="ECO:0000256" key="14">
    <source>
        <dbReference type="PROSITE-ProRule" id="PRU01122"/>
    </source>
</evidence>
<dbReference type="Gene3D" id="1.10.8.60">
    <property type="match status" value="1"/>
</dbReference>
<comment type="caution">
    <text evidence="19">The sequence shown here is derived from an EMBL/GenBank/DDBJ whole genome shotgun (WGS) entry which is preliminary data.</text>
</comment>
<proteinExistence type="evidence at transcript level"/>
<keyword evidence="5 10" id="KW-0378">Hydrolase</keyword>
<protein>
    <recommendedName>
        <fullName evidence="10 11">Lon protease</fullName>
        <ecNumber evidence="10 11">3.4.21.53</ecNumber>
    </recommendedName>
    <alternativeName>
        <fullName evidence="10">ATP-dependent protease La</fullName>
    </alternativeName>
</protein>
<dbReference type="GO" id="GO:0034605">
    <property type="term" value="P:cellular response to heat"/>
    <property type="evidence" value="ECO:0007669"/>
    <property type="project" value="UniProtKB-UniRule"/>
</dbReference>
<dbReference type="Pfam" id="PF00004">
    <property type="entry name" value="AAA"/>
    <property type="match status" value="1"/>
</dbReference>
<evidence type="ECO:0000313" key="19">
    <source>
        <dbReference type="EMBL" id="TGL57642.1"/>
    </source>
</evidence>
<dbReference type="RefSeq" id="WP_135651540.1">
    <property type="nucleotide sequence ID" value="NZ_RQGF01000043.1"/>
</dbReference>
<dbReference type="Gene3D" id="1.20.58.1480">
    <property type="match status" value="1"/>
</dbReference>
<keyword evidence="7 10" id="KW-0067">ATP-binding</keyword>
<comment type="similarity">
    <text evidence="10 11 14 15">Belongs to the peptidase S16 family.</text>
</comment>
<dbReference type="InterPro" id="IPR014721">
    <property type="entry name" value="Ribsml_uS5_D2-typ_fold_subgr"/>
</dbReference>
<dbReference type="AlphaFoldDB" id="A0A4R9JYN1"/>
<feature type="active site" evidence="10 12">
    <location>
        <position position="691"/>
    </location>
</feature>
<dbReference type="GO" id="GO:0004176">
    <property type="term" value="F:ATP-dependent peptidase activity"/>
    <property type="evidence" value="ECO:0007669"/>
    <property type="project" value="UniProtKB-UniRule"/>
</dbReference>
<keyword evidence="8 10" id="KW-0346">Stress response</keyword>
<dbReference type="SMART" id="SM00382">
    <property type="entry name" value="AAA"/>
    <property type="match status" value="1"/>
</dbReference>
<evidence type="ECO:0000256" key="9">
    <source>
        <dbReference type="ARBA" id="ARBA00050665"/>
    </source>
</evidence>
<feature type="compositionally biased region" description="Basic residues" evidence="16">
    <location>
        <begin position="803"/>
        <end position="822"/>
    </location>
</feature>
<dbReference type="InterPro" id="IPR020568">
    <property type="entry name" value="Ribosomal_Su5_D2-typ_SF"/>
</dbReference>
<evidence type="ECO:0000256" key="8">
    <source>
        <dbReference type="ARBA" id="ARBA00023016"/>
    </source>
</evidence>
<dbReference type="EC" id="3.4.21.53" evidence="10 11"/>
<dbReference type="InterPro" id="IPR003959">
    <property type="entry name" value="ATPase_AAA_core"/>
</dbReference>
<comment type="subunit">
    <text evidence="10 11">Homohexamer. Organized in a ring with a central cavity.</text>
</comment>
<evidence type="ECO:0000256" key="3">
    <source>
        <dbReference type="ARBA" id="ARBA00022670"/>
    </source>
</evidence>
<dbReference type="InterPro" id="IPR008269">
    <property type="entry name" value="Lon_proteolytic"/>
</dbReference>
<dbReference type="GO" id="GO:0043565">
    <property type="term" value="F:sequence-specific DNA binding"/>
    <property type="evidence" value="ECO:0007669"/>
    <property type="project" value="UniProtKB-UniRule"/>
</dbReference>
<dbReference type="PIRSF" id="PIRSF001174">
    <property type="entry name" value="Lon_proteas"/>
    <property type="match status" value="1"/>
</dbReference>
<dbReference type="CDD" id="cd19500">
    <property type="entry name" value="RecA-like_Lon"/>
    <property type="match status" value="1"/>
</dbReference>
<dbReference type="HAMAP" id="MF_01973">
    <property type="entry name" value="lon_bact"/>
    <property type="match status" value="1"/>
</dbReference>
<keyword evidence="4 10" id="KW-0547">Nucleotide-binding</keyword>
<evidence type="ECO:0000256" key="13">
    <source>
        <dbReference type="PIRSR" id="PIRSR001174-2"/>
    </source>
</evidence>